<sequence length="445" mass="49209">MSNSSINKAQERQEPKRHLSFVDIVFLSMGGQSPFLSILTYGVEAFLIAGFFAPIAIILGTLLVLVNGLVVYELSKRFTKEGGYYTYAFYSLTKRLGFETGWLYIFYSTTYGVAYIFGATFILYHVLGVNPWIVGLGIVSITSFFAIMGIRVSTRYAIIASSIEIGIMTLLAILFIQSTGFHFYNPFSVHLNLGTLALAILFGSSVPTGYGSITPVSGEAKNARKTVSRAIITVILLGGFLAAFDIYAIGDHLLFFHIAPGSVDILKLIKNRLGLITFIFVIFAAVNDGILGSLAFLTATSRTIFAMSSSGFLPKVFSKFEGYKGPLYAVLLSVLFYFITVIIGLYYIYNPFIAFSFMGAIALFASLFVHLAANFSLIKISLKKLWKRRFQILIGCIAAIFSIFDLVYSMISSAPIEVYIFMTWIIIGFLISEVISMIEEESEEE</sequence>
<keyword evidence="3 5" id="KW-1133">Transmembrane helix</keyword>
<dbReference type="Gene3D" id="1.20.1740.10">
    <property type="entry name" value="Amino acid/polyamine transporter I"/>
    <property type="match status" value="1"/>
</dbReference>
<dbReference type="Pfam" id="PF00324">
    <property type="entry name" value="AA_permease"/>
    <property type="match status" value="1"/>
</dbReference>
<organism evidence="7 8">
    <name type="scientific">Saccharolobus caldissimus</name>
    <dbReference type="NCBI Taxonomy" id="1702097"/>
    <lineage>
        <taxon>Archaea</taxon>
        <taxon>Thermoproteota</taxon>
        <taxon>Thermoprotei</taxon>
        <taxon>Sulfolobales</taxon>
        <taxon>Sulfolobaceae</taxon>
        <taxon>Saccharolobus</taxon>
    </lineage>
</organism>
<feature type="transmembrane region" description="Helical" evidence="5">
    <location>
        <begin position="355"/>
        <end position="378"/>
    </location>
</feature>
<keyword evidence="4 5" id="KW-0472">Membrane</keyword>
<dbReference type="PANTHER" id="PTHR42770:SF11">
    <property type="entry name" value="INNER MEMBRANE TRANSPORT PROTEIN YBAT"/>
    <property type="match status" value="1"/>
</dbReference>
<feature type="transmembrane region" description="Helical" evidence="5">
    <location>
        <begin position="102"/>
        <end position="126"/>
    </location>
</feature>
<feature type="transmembrane region" description="Helical" evidence="5">
    <location>
        <begin position="418"/>
        <end position="438"/>
    </location>
</feature>
<evidence type="ECO:0000256" key="5">
    <source>
        <dbReference type="SAM" id="Phobius"/>
    </source>
</evidence>
<dbReference type="PANTHER" id="PTHR42770">
    <property type="entry name" value="AMINO ACID TRANSPORTER-RELATED"/>
    <property type="match status" value="1"/>
</dbReference>
<protein>
    <submittedName>
        <fullName evidence="7">Amino acid permease</fullName>
    </submittedName>
</protein>
<dbReference type="GO" id="GO:0055085">
    <property type="term" value="P:transmembrane transport"/>
    <property type="evidence" value="ECO:0007669"/>
    <property type="project" value="InterPro"/>
</dbReference>
<dbReference type="InterPro" id="IPR050367">
    <property type="entry name" value="APC_superfamily"/>
</dbReference>
<feature type="transmembrane region" description="Helical" evidence="5">
    <location>
        <begin position="157"/>
        <end position="177"/>
    </location>
</feature>
<dbReference type="InterPro" id="IPR004841">
    <property type="entry name" value="AA-permease/SLC12A_dom"/>
</dbReference>
<evidence type="ECO:0000256" key="4">
    <source>
        <dbReference type="ARBA" id="ARBA00023136"/>
    </source>
</evidence>
<dbReference type="EMBL" id="AP025226">
    <property type="protein sequence ID" value="BDC00143.1"/>
    <property type="molecule type" value="Genomic_DNA"/>
</dbReference>
<name>A0AAQ4CWG1_9CREN</name>
<keyword evidence="8" id="KW-1185">Reference proteome</keyword>
<dbReference type="GO" id="GO:0016020">
    <property type="term" value="C:membrane"/>
    <property type="evidence" value="ECO:0007669"/>
    <property type="project" value="UniProtKB-SubCell"/>
</dbReference>
<dbReference type="AlphaFoldDB" id="A0AAQ4CWG1"/>
<evidence type="ECO:0000256" key="3">
    <source>
        <dbReference type="ARBA" id="ARBA00022989"/>
    </source>
</evidence>
<proteinExistence type="predicted"/>
<dbReference type="KEGG" id="scas:SACC_31590"/>
<dbReference type="Proteomes" id="UP001319921">
    <property type="component" value="Chromosome"/>
</dbReference>
<gene>
    <name evidence="7" type="ORF">SACC_31590</name>
</gene>
<dbReference type="PIRSF" id="PIRSF006060">
    <property type="entry name" value="AA_transporter"/>
    <property type="match status" value="1"/>
</dbReference>
<feature type="transmembrane region" description="Helical" evidence="5">
    <location>
        <begin position="45"/>
        <end position="72"/>
    </location>
</feature>
<evidence type="ECO:0000256" key="2">
    <source>
        <dbReference type="ARBA" id="ARBA00022692"/>
    </source>
</evidence>
<feature type="transmembrane region" description="Helical" evidence="5">
    <location>
        <begin position="231"/>
        <end position="255"/>
    </location>
</feature>
<evidence type="ECO:0000256" key="1">
    <source>
        <dbReference type="ARBA" id="ARBA00004141"/>
    </source>
</evidence>
<comment type="subcellular location">
    <subcellularLocation>
        <location evidence="1">Membrane</location>
        <topology evidence="1">Multi-pass membrane protein</topology>
    </subcellularLocation>
</comment>
<feature type="transmembrane region" description="Helical" evidence="5">
    <location>
        <begin position="390"/>
        <end position="412"/>
    </location>
</feature>
<dbReference type="RefSeq" id="WP_229570833.1">
    <property type="nucleotide sequence ID" value="NZ_AP025226.1"/>
</dbReference>
<feature type="transmembrane region" description="Helical" evidence="5">
    <location>
        <begin position="189"/>
        <end position="210"/>
    </location>
</feature>
<dbReference type="GeneID" id="68867883"/>
<feature type="transmembrane region" description="Helical" evidence="5">
    <location>
        <begin position="327"/>
        <end position="349"/>
    </location>
</feature>
<evidence type="ECO:0000313" key="7">
    <source>
        <dbReference type="EMBL" id="BDC00143.1"/>
    </source>
</evidence>
<keyword evidence="2 5" id="KW-0812">Transmembrane</keyword>
<evidence type="ECO:0000313" key="8">
    <source>
        <dbReference type="Proteomes" id="UP001319921"/>
    </source>
</evidence>
<reference evidence="7 8" key="1">
    <citation type="journal article" date="2022" name="Microbiol. Resour. Announc.">
        <title>Complete Genome Sequence of the Hyperthermophilic and Acidophilic Archaeon Saccharolobus caldissimus Strain HS-3T.</title>
        <authorList>
            <person name="Sakai H.D."/>
            <person name="Kurosawa N."/>
        </authorList>
    </citation>
    <scope>NUCLEOTIDE SEQUENCE [LARGE SCALE GENOMIC DNA]</scope>
    <source>
        <strain evidence="7 8">JCM32116</strain>
    </source>
</reference>
<feature type="transmembrane region" description="Helical" evidence="5">
    <location>
        <begin position="275"/>
        <end position="297"/>
    </location>
</feature>
<feature type="transmembrane region" description="Helical" evidence="5">
    <location>
        <begin position="21"/>
        <end position="39"/>
    </location>
</feature>
<feature type="transmembrane region" description="Helical" evidence="5">
    <location>
        <begin position="132"/>
        <end position="150"/>
    </location>
</feature>
<feature type="domain" description="Amino acid permease/ SLC12A" evidence="6">
    <location>
        <begin position="24"/>
        <end position="433"/>
    </location>
</feature>
<accession>A0AAQ4CWG1</accession>
<evidence type="ECO:0000259" key="6">
    <source>
        <dbReference type="Pfam" id="PF00324"/>
    </source>
</evidence>